<proteinExistence type="predicted"/>
<dbReference type="PATRIC" id="fig|1359194.3.peg.312"/>
<evidence type="ECO:0000313" key="2">
    <source>
        <dbReference type="Proteomes" id="UP000033689"/>
    </source>
</evidence>
<organism evidence="1 2">
    <name type="scientific">Rickettsia bellii str. RML Mogi</name>
    <dbReference type="NCBI Taxonomy" id="1359194"/>
    <lineage>
        <taxon>Bacteria</taxon>
        <taxon>Pseudomonadati</taxon>
        <taxon>Pseudomonadota</taxon>
        <taxon>Alphaproteobacteria</taxon>
        <taxon>Rickettsiales</taxon>
        <taxon>Rickettsiaceae</taxon>
        <taxon>Rickettsieae</taxon>
        <taxon>Rickettsia</taxon>
        <taxon>belli group</taxon>
    </lineage>
</organism>
<comment type="caution">
    <text evidence="1">The sequence shown here is derived from an EMBL/GenBank/DDBJ whole genome shotgun (WGS) entry which is preliminary data.</text>
</comment>
<dbReference type="EMBL" id="LAOJ01000001">
    <property type="protein sequence ID" value="KJV91699.1"/>
    <property type="molecule type" value="Genomic_DNA"/>
</dbReference>
<gene>
    <name evidence="1" type="ORF">RBEMOGI_0307</name>
</gene>
<sequence length="750" mass="86722">MAENETEQLSSKFFNILKDTDLTKNANIQASSDNLANSIININKELNSETATAYLNEIEKINKEIPDFKEKKLAQMLTVIKDTLPSIQNPDVKEILDIPLIEYLAEKQSKEYNQEKENFEKRGKVAPKAVSDLIRDRRVANVQEFKKEADKSEGVSGGYIADEQATHNTFMLKRFYKKGAEVETTQQWMDRNDAVRELIGGNMYEQLLYNRAPKEELVTGYANSKLPDFVSKILYVRSKFLENSEHLGEILKETNVPKLADFEKAIAASHILGESDYHTQNLMVQNNNTVVKIDHGRSFMNFNKDFTSMLQDANEKFERFGYNENIEKGQLTFNVKEYSKSLNQMLNQLDNNQIDNIIDQKVDELVKNGFDAKGICPGKLDIKGLDTSVIFNNEQELRKYYKDNIKENLSNMKEIAKKVDIVAKYSNPSPDFENGKWLKDMANSPMQDPVAYAAHNDIQIEGKNALQWAHENNYKIEIPTSEVKTEKVTENQWSKNANGKWEETPIEVEKKQKEYRSIDPLKYILSRNQVAISKSEKEFLNQAINLGIKNNFDESYKENTRFKDNSIVKNLNKEDKTITNEIEKLAQKFVKNNSKNTITTEAMEKLYDDTLQIMKDKKLLTDQDIATIKNDKSFKERIKNTTEFINNENKFDISRTDKVYYKLARFYKKIGFKGIANDLKAKIDPETLNKINKFENVQNITSDIREVLMNNRSGKEGIQTARLNKMNIKLDIQPKLNTKPKNRKQESTQR</sequence>
<dbReference type="AlphaFoldDB" id="A0A0F3QJV8"/>
<evidence type="ECO:0000313" key="1">
    <source>
        <dbReference type="EMBL" id="KJV91699.1"/>
    </source>
</evidence>
<accession>A0A0F3QJV8</accession>
<reference evidence="1 2" key="1">
    <citation type="submission" date="2015-02" db="EMBL/GenBank/DDBJ databases">
        <title>Genome Sequencing of Rickettsiales.</title>
        <authorList>
            <person name="Daugherty S.C."/>
            <person name="Su Q."/>
            <person name="Abolude K."/>
            <person name="Beier-Sexton M."/>
            <person name="Carlyon J.A."/>
            <person name="Carter R."/>
            <person name="Day N.P."/>
            <person name="Dumler S.J."/>
            <person name="Dyachenko V."/>
            <person name="Godinez A."/>
            <person name="Kurtti T.J."/>
            <person name="Lichay M."/>
            <person name="Mullins K.E."/>
            <person name="Ott S."/>
            <person name="Pappas-Brown V."/>
            <person name="Paris D.H."/>
            <person name="Patel P."/>
            <person name="Richards A.L."/>
            <person name="Sadzewicz L."/>
            <person name="Sears K."/>
            <person name="Seidman D."/>
            <person name="Sengamalay N."/>
            <person name="Stenos J."/>
            <person name="Tallon L.J."/>
            <person name="Vincent G."/>
            <person name="Fraser C.M."/>
            <person name="Munderloh U."/>
            <person name="Dunning-Hotopp J.C."/>
        </authorList>
    </citation>
    <scope>NUCLEOTIDE SEQUENCE [LARGE SCALE GENOMIC DNA]</scope>
    <source>
        <strain evidence="1 2">RML Mogi</strain>
    </source>
</reference>
<dbReference type="Proteomes" id="UP000033689">
    <property type="component" value="Unassembled WGS sequence"/>
</dbReference>
<protein>
    <submittedName>
        <fullName evidence="1">Uncharacterized protein</fullName>
    </submittedName>
</protein>
<dbReference type="RefSeq" id="WP_231569861.1">
    <property type="nucleotide sequence ID" value="NZ_LAOJ01000001.1"/>
</dbReference>
<name>A0A0F3QJV8_RICBE</name>